<feature type="compositionally biased region" description="Basic and acidic residues" evidence="1">
    <location>
        <begin position="44"/>
        <end position="57"/>
    </location>
</feature>
<accession>A0A183FHB0</accession>
<dbReference type="Proteomes" id="UP000050761">
    <property type="component" value="Unassembled WGS sequence"/>
</dbReference>
<evidence type="ECO:0000256" key="1">
    <source>
        <dbReference type="SAM" id="MobiDB-lite"/>
    </source>
</evidence>
<dbReference type="OrthoDB" id="10017160at2759"/>
<keyword evidence="3" id="KW-1185">Reference proteome</keyword>
<organism evidence="3 4">
    <name type="scientific">Heligmosomoides polygyrus</name>
    <name type="common">Parasitic roundworm</name>
    <dbReference type="NCBI Taxonomy" id="6339"/>
    <lineage>
        <taxon>Eukaryota</taxon>
        <taxon>Metazoa</taxon>
        <taxon>Ecdysozoa</taxon>
        <taxon>Nematoda</taxon>
        <taxon>Chromadorea</taxon>
        <taxon>Rhabditida</taxon>
        <taxon>Rhabditina</taxon>
        <taxon>Rhabditomorpha</taxon>
        <taxon>Strongyloidea</taxon>
        <taxon>Heligmosomidae</taxon>
        <taxon>Heligmosomoides</taxon>
    </lineage>
</organism>
<feature type="region of interest" description="Disordered" evidence="1">
    <location>
        <begin position="44"/>
        <end position="68"/>
    </location>
</feature>
<evidence type="ECO:0000313" key="3">
    <source>
        <dbReference type="Proteomes" id="UP000050761"/>
    </source>
</evidence>
<evidence type="ECO:0000313" key="4">
    <source>
        <dbReference type="WBParaSite" id="HPBE_0000613001-mRNA-1"/>
    </source>
</evidence>
<accession>A0A3P8ARB8</accession>
<reference evidence="2 3" key="1">
    <citation type="submission" date="2018-11" db="EMBL/GenBank/DDBJ databases">
        <authorList>
            <consortium name="Pathogen Informatics"/>
        </authorList>
    </citation>
    <scope>NUCLEOTIDE SEQUENCE [LARGE SCALE GENOMIC DNA]</scope>
</reference>
<proteinExistence type="predicted"/>
<gene>
    <name evidence="2" type="ORF">HPBE_LOCUS6131</name>
</gene>
<dbReference type="WBParaSite" id="HPBE_0000613001-mRNA-1">
    <property type="protein sequence ID" value="HPBE_0000613001-mRNA-1"/>
    <property type="gene ID" value="HPBE_0000613001"/>
</dbReference>
<name>A0A183FHB0_HELPZ</name>
<protein>
    <submittedName>
        <fullName evidence="2 4">Uncharacterized protein</fullName>
    </submittedName>
</protein>
<sequence length="68" mass="7534">MLRCQLDSRGMLYHELSEEGSAVTANICSTQLQELGEAMSLERRGRKNGDLLHDNTRHHVANPEDAGA</sequence>
<dbReference type="InterPro" id="IPR001888">
    <property type="entry name" value="Transposase_1"/>
</dbReference>
<reference evidence="4" key="2">
    <citation type="submission" date="2019-09" db="UniProtKB">
        <authorList>
            <consortium name="WormBaseParasite"/>
        </authorList>
    </citation>
    <scope>IDENTIFICATION</scope>
</reference>
<dbReference type="AlphaFoldDB" id="A0A183FHB0"/>
<dbReference type="Pfam" id="PF01359">
    <property type="entry name" value="Transposase_1"/>
    <property type="match status" value="1"/>
</dbReference>
<evidence type="ECO:0000313" key="2">
    <source>
        <dbReference type="EMBL" id="VDO67038.1"/>
    </source>
</evidence>
<dbReference type="EMBL" id="UZAH01025602">
    <property type="protein sequence ID" value="VDO67038.1"/>
    <property type="molecule type" value="Genomic_DNA"/>
</dbReference>